<reference evidence="9 10" key="1">
    <citation type="submission" date="2020-03" db="EMBL/GenBank/DDBJ databases">
        <title>Propioniciclava sp. nov., isolated from Hydrophilus acuminatus.</title>
        <authorList>
            <person name="Hyun D.-W."/>
            <person name="Bae J.-W."/>
        </authorList>
    </citation>
    <scope>NUCLEOTIDE SEQUENCE [LARGE SCALE GENOMIC DNA]</scope>
    <source>
        <strain evidence="9 10">HDW11</strain>
    </source>
</reference>
<dbReference type="GO" id="GO:0050661">
    <property type="term" value="F:NADP binding"/>
    <property type="evidence" value="ECO:0007669"/>
    <property type="project" value="InterPro"/>
</dbReference>
<evidence type="ECO:0000256" key="7">
    <source>
        <dbReference type="PIRNR" id="PIRNR000194"/>
    </source>
</evidence>
<keyword evidence="4 7" id="KW-0554">One-carbon metabolism</keyword>
<dbReference type="PANTHER" id="PTHR48069">
    <property type="entry name" value="DIHYDROFOLATE REDUCTASE"/>
    <property type="match status" value="1"/>
</dbReference>
<gene>
    <name evidence="9" type="ORF">G7070_02115</name>
</gene>
<evidence type="ECO:0000256" key="6">
    <source>
        <dbReference type="ARBA" id="ARBA00023002"/>
    </source>
</evidence>
<dbReference type="InterPro" id="IPR012259">
    <property type="entry name" value="DHFR"/>
</dbReference>
<evidence type="ECO:0000256" key="4">
    <source>
        <dbReference type="ARBA" id="ARBA00022563"/>
    </source>
</evidence>
<dbReference type="InterPro" id="IPR024072">
    <property type="entry name" value="DHFR-like_dom_sf"/>
</dbReference>
<dbReference type="SUPFAM" id="SSF53597">
    <property type="entry name" value="Dihydrofolate reductase-like"/>
    <property type="match status" value="1"/>
</dbReference>
<dbReference type="EMBL" id="CP049865">
    <property type="protein sequence ID" value="QIK71298.1"/>
    <property type="molecule type" value="Genomic_DNA"/>
</dbReference>
<dbReference type="GO" id="GO:0004146">
    <property type="term" value="F:dihydrofolate reductase activity"/>
    <property type="evidence" value="ECO:0007669"/>
    <property type="project" value="UniProtKB-EC"/>
</dbReference>
<dbReference type="PIRSF" id="PIRSF000194">
    <property type="entry name" value="DHFR"/>
    <property type="match status" value="1"/>
</dbReference>
<dbReference type="PROSITE" id="PS51330">
    <property type="entry name" value="DHFR_2"/>
    <property type="match status" value="1"/>
</dbReference>
<evidence type="ECO:0000259" key="8">
    <source>
        <dbReference type="PROSITE" id="PS51330"/>
    </source>
</evidence>
<dbReference type="EC" id="1.5.1.3" evidence="3 7"/>
<evidence type="ECO:0000256" key="2">
    <source>
        <dbReference type="ARBA" id="ARBA00009539"/>
    </source>
</evidence>
<evidence type="ECO:0000256" key="3">
    <source>
        <dbReference type="ARBA" id="ARBA00012856"/>
    </source>
</evidence>
<organism evidence="9 10">
    <name type="scientific">Propioniciclava coleopterorum</name>
    <dbReference type="NCBI Taxonomy" id="2714937"/>
    <lineage>
        <taxon>Bacteria</taxon>
        <taxon>Bacillati</taxon>
        <taxon>Actinomycetota</taxon>
        <taxon>Actinomycetes</taxon>
        <taxon>Propionibacteriales</taxon>
        <taxon>Propionibacteriaceae</taxon>
        <taxon>Propioniciclava</taxon>
    </lineage>
</organism>
<accession>A0A6G7Y3S2</accession>
<dbReference type="GO" id="GO:0006730">
    <property type="term" value="P:one-carbon metabolic process"/>
    <property type="evidence" value="ECO:0007669"/>
    <property type="project" value="UniProtKB-KW"/>
</dbReference>
<keyword evidence="6 7" id="KW-0560">Oxidoreductase</keyword>
<sequence>MPVIAIAIVADNGVIGDGERQPFEFAEDWARYKEVTLGHPMIMGRATFEAIGRWLPGRATIVITRNPDRIELPTDGRATGYTAGSYPEALELARSLDDTVFVAGGGRVYAESWPDLDELDLTEVHASAEGGVVFPRIDPAQWRETRREPRGPFDFVGYERIRGADAAPQ</sequence>
<evidence type="ECO:0000313" key="10">
    <source>
        <dbReference type="Proteomes" id="UP000501058"/>
    </source>
</evidence>
<dbReference type="Proteomes" id="UP000501058">
    <property type="component" value="Chromosome"/>
</dbReference>
<dbReference type="GO" id="GO:0046655">
    <property type="term" value="P:folic acid metabolic process"/>
    <property type="evidence" value="ECO:0007669"/>
    <property type="project" value="TreeGrafter"/>
</dbReference>
<keyword evidence="10" id="KW-1185">Reference proteome</keyword>
<evidence type="ECO:0000256" key="1">
    <source>
        <dbReference type="ARBA" id="ARBA00004903"/>
    </source>
</evidence>
<dbReference type="PANTHER" id="PTHR48069:SF3">
    <property type="entry name" value="DIHYDROFOLATE REDUCTASE"/>
    <property type="match status" value="1"/>
</dbReference>
<comment type="pathway">
    <text evidence="1 7">Cofactor biosynthesis; tetrahydrofolate biosynthesis; 5,6,7,8-tetrahydrofolate from 7,8-dihydrofolate: step 1/1.</text>
</comment>
<dbReference type="RefSeq" id="WP_166231602.1">
    <property type="nucleotide sequence ID" value="NZ_CP049865.1"/>
</dbReference>
<comment type="function">
    <text evidence="7">Key enzyme in folate metabolism. Catalyzes an essential reaction for de novo glycine and purine synthesis, and for DNA precursor synthesis.</text>
</comment>
<dbReference type="UniPathway" id="UPA00077">
    <property type="reaction ID" value="UER00158"/>
</dbReference>
<dbReference type="CDD" id="cd00209">
    <property type="entry name" value="DHFR"/>
    <property type="match status" value="1"/>
</dbReference>
<dbReference type="GO" id="GO:0046654">
    <property type="term" value="P:tetrahydrofolate biosynthetic process"/>
    <property type="evidence" value="ECO:0007669"/>
    <property type="project" value="UniProtKB-UniPathway"/>
</dbReference>
<comment type="catalytic activity">
    <reaction evidence="7">
        <text>(6S)-5,6,7,8-tetrahydrofolate + NADP(+) = 7,8-dihydrofolate + NADPH + H(+)</text>
        <dbReference type="Rhea" id="RHEA:15009"/>
        <dbReference type="ChEBI" id="CHEBI:15378"/>
        <dbReference type="ChEBI" id="CHEBI:57451"/>
        <dbReference type="ChEBI" id="CHEBI:57453"/>
        <dbReference type="ChEBI" id="CHEBI:57783"/>
        <dbReference type="ChEBI" id="CHEBI:58349"/>
        <dbReference type="EC" id="1.5.1.3"/>
    </reaction>
</comment>
<dbReference type="KEGG" id="prv:G7070_02115"/>
<feature type="domain" description="DHFR" evidence="8">
    <location>
        <begin position="2"/>
        <end position="169"/>
    </location>
</feature>
<dbReference type="Pfam" id="PF00186">
    <property type="entry name" value="DHFR_1"/>
    <property type="match status" value="1"/>
</dbReference>
<proteinExistence type="inferred from homology"/>
<comment type="similarity">
    <text evidence="2 7">Belongs to the dihydrofolate reductase family.</text>
</comment>
<protein>
    <recommendedName>
        <fullName evidence="3 7">Dihydrofolate reductase</fullName>
        <ecNumber evidence="3 7">1.5.1.3</ecNumber>
    </recommendedName>
</protein>
<dbReference type="AlphaFoldDB" id="A0A6G7Y3S2"/>
<evidence type="ECO:0000313" key="9">
    <source>
        <dbReference type="EMBL" id="QIK71298.1"/>
    </source>
</evidence>
<keyword evidence="5 7" id="KW-0521">NADP</keyword>
<dbReference type="InterPro" id="IPR001796">
    <property type="entry name" value="DHFR_dom"/>
</dbReference>
<name>A0A6G7Y3S2_9ACTN</name>
<dbReference type="PRINTS" id="PR00070">
    <property type="entry name" value="DHFR"/>
</dbReference>
<dbReference type="GO" id="GO:0046452">
    <property type="term" value="P:dihydrofolate metabolic process"/>
    <property type="evidence" value="ECO:0007669"/>
    <property type="project" value="TreeGrafter"/>
</dbReference>
<evidence type="ECO:0000256" key="5">
    <source>
        <dbReference type="ARBA" id="ARBA00022857"/>
    </source>
</evidence>
<dbReference type="GO" id="GO:0005829">
    <property type="term" value="C:cytosol"/>
    <property type="evidence" value="ECO:0007669"/>
    <property type="project" value="TreeGrafter"/>
</dbReference>
<dbReference type="Gene3D" id="3.40.430.10">
    <property type="entry name" value="Dihydrofolate Reductase, subunit A"/>
    <property type="match status" value="1"/>
</dbReference>